<evidence type="ECO:0000256" key="3">
    <source>
        <dbReference type="ARBA" id="ARBA00023315"/>
    </source>
</evidence>
<gene>
    <name evidence="6" type="ORF">FB45DRAFT_730615</name>
</gene>
<dbReference type="InterPro" id="IPR000542">
    <property type="entry name" value="Carn_acyl_trans"/>
</dbReference>
<organism evidence="6 7">
    <name type="scientific">Roridomyces roridus</name>
    <dbReference type="NCBI Taxonomy" id="1738132"/>
    <lineage>
        <taxon>Eukaryota</taxon>
        <taxon>Fungi</taxon>
        <taxon>Dikarya</taxon>
        <taxon>Basidiomycota</taxon>
        <taxon>Agaricomycotina</taxon>
        <taxon>Agaricomycetes</taxon>
        <taxon>Agaricomycetidae</taxon>
        <taxon>Agaricales</taxon>
        <taxon>Marasmiineae</taxon>
        <taxon>Mycenaceae</taxon>
        <taxon>Roridomyces</taxon>
    </lineage>
</organism>
<comment type="similarity">
    <text evidence="1">Belongs to the carnitine/choline acetyltransferase family.</text>
</comment>
<sequence length="651" mass="73187">MRSASPAAPKQLSLPRLPVPELGQTLNRYLKSLEPFILEDERHGGLAFQTALNLRKKWADEFATGVGKLCQDRLLALDRASPNNWLEDNFWTNKTYFEWRVPLLVNSNWWLALGDDEHVPLRARENMTDLTPWQVRRAAWLVHRVLSFKHLMDRQELYPETTRTGISLRDSVAKMFNTARIPKPRCDIHSKPPSPTVFNAETQKIYIMVHGWCYAIPVYEPTSPPRLLDVQEIETRMRSAVVDAQKRLASGASAVQIGALTADGRDKWAENLEYLLELSPQNQKTHRTICQSLIGVSLDGPSPTFASVGQRALTSHLHAIRSTHSNIANRIFDKPFTLIVDPSTRAGVSGEHSPCDALVPSMIADWALAEGIELAQFKDKEPAPFPASPPQQENWERLDWVVDEKIKSECVDAMARAKAIIDDSDANVFWFKDYGTDWIKDALKQSPDAYIQMVLQLAYYRTSGEFTATYETALTRMFKRGRTETIRTFTTESRAWVLAMLQTRRNLLHHAIHKHSSLTREATTGRGIDRHLLGLRLMLRPLNGEEAALFDDPLFSRSQEWKLSTSALSAGSLFSGTGFGASYEDGYGINYLAAPDMIKFGIESKSACPYTSTDRLKVAIFDALAELKSLCLATDGAAISQSQRAEISSHL</sequence>
<dbReference type="Gene3D" id="3.30.559.10">
    <property type="entry name" value="Chloramphenicol acetyltransferase-like domain"/>
    <property type="match status" value="1"/>
</dbReference>
<evidence type="ECO:0000313" key="7">
    <source>
        <dbReference type="Proteomes" id="UP001221142"/>
    </source>
</evidence>
<accession>A0AAD7G1X9</accession>
<protein>
    <submittedName>
        <fullName evidence="6">Acyltransferase ChoActase/COT/CPT</fullName>
    </submittedName>
</protein>
<dbReference type="Proteomes" id="UP001221142">
    <property type="component" value="Unassembled WGS sequence"/>
</dbReference>
<dbReference type="InterPro" id="IPR042231">
    <property type="entry name" value="Cho/carn_acyl_trans_2"/>
</dbReference>
<dbReference type="GO" id="GO:0016746">
    <property type="term" value="F:acyltransferase activity"/>
    <property type="evidence" value="ECO:0007669"/>
    <property type="project" value="UniProtKB-KW"/>
</dbReference>
<proteinExistence type="inferred from homology"/>
<keyword evidence="7" id="KW-1185">Reference proteome</keyword>
<evidence type="ECO:0000313" key="6">
    <source>
        <dbReference type="EMBL" id="KAJ7650187.1"/>
    </source>
</evidence>
<dbReference type="Pfam" id="PF00755">
    <property type="entry name" value="Carn_acyltransf"/>
    <property type="match status" value="1"/>
</dbReference>
<dbReference type="Gene3D" id="3.30.559.70">
    <property type="entry name" value="Choline/Carnitine o-acyltransferase, domain 2"/>
    <property type="match status" value="1"/>
</dbReference>
<dbReference type="PROSITE" id="PS00439">
    <property type="entry name" value="ACYLTRANSF_C_1"/>
    <property type="match status" value="1"/>
</dbReference>
<dbReference type="InterPro" id="IPR039551">
    <property type="entry name" value="Cho/carn_acyl_trans"/>
</dbReference>
<evidence type="ECO:0000256" key="2">
    <source>
        <dbReference type="ARBA" id="ARBA00022679"/>
    </source>
</evidence>
<evidence type="ECO:0000256" key="1">
    <source>
        <dbReference type="ARBA" id="ARBA00005232"/>
    </source>
</evidence>
<name>A0AAD7G1X9_9AGAR</name>
<feature type="domain" description="Choline/carnitine acyltransferase" evidence="5">
    <location>
        <begin position="17"/>
        <end position="620"/>
    </location>
</feature>
<dbReference type="SUPFAM" id="SSF52777">
    <property type="entry name" value="CoA-dependent acyltransferases"/>
    <property type="match status" value="2"/>
</dbReference>
<reference evidence="6" key="1">
    <citation type="submission" date="2023-03" db="EMBL/GenBank/DDBJ databases">
        <title>Massive genome expansion in bonnet fungi (Mycena s.s.) driven by repeated elements and novel gene families across ecological guilds.</title>
        <authorList>
            <consortium name="Lawrence Berkeley National Laboratory"/>
            <person name="Harder C.B."/>
            <person name="Miyauchi S."/>
            <person name="Viragh M."/>
            <person name="Kuo A."/>
            <person name="Thoen E."/>
            <person name="Andreopoulos B."/>
            <person name="Lu D."/>
            <person name="Skrede I."/>
            <person name="Drula E."/>
            <person name="Henrissat B."/>
            <person name="Morin E."/>
            <person name="Kohler A."/>
            <person name="Barry K."/>
            <person name="LaButti K."/>
            <person name="Morin E."/>
            <person name="Salamov A."/>
            <person name="Lipzen A."/>
            <person name="Mereny Z."/>
            <person name="Hegedus B."/>
            <person name="Baldrian P."/>
            <person name="Stursova M."/>
            <person name="Weitz H."/>
            <person name="Taylor A."/>
            <person name="Grigoriev I.V."/>
            <person name="Nagy L.G."/>
            <person name="Martin F."/>
            <person name="Kauserud H."/>
        </authorList>
    </citation>
    <scope>NUCLEOTIDE SEQUENCE</scope>
    <source>
        <strain evidence="6">9284</strain>
    </source>
</reference>
<evidence type="ECO:0000259" key="5">
    <source>
        <dbReference type="Pfam" id="PF00755"/>
    </source>
</evidence>
<keyword evidence="2" id="KW-0808">Transferase</keyword>
<dbReference type="PANTHER" id="PTHR22589:SF107">
    <property type="entry name" value="CHOLINE_CARNITINE ACYLTRANSFERASE DOMAIN-CONTAINING PROTEIN"/>
    <property type="match status" value="1"/>
</dbReference>
<dbReference type="EMBL" id="JARKIF010000001">
    <property type="protein sequence ID" value="KAJ7650187.1"/>
    <property type="molecule type" value="Genomic_DNA"/>
</dbReference>
<keyword evidence="3 6" id="KW-0012">Acyltransferase</keyword>
<feature type="active site" description="Proton acceptor" evidence="4">
    <location>
        <position position="352"/>
    </location>
</feature>
<evidence type="ECO:0000256" key="4">
    <source>
        <dbReference type="PIRSR" id="PIRSR600542-1"/>
    </source>
</evidence>
<comment type="caution">
    <text evidence="6">The sequence shown here is derived from an EMBL/GenBank/DDBJ whole genome shotgun (WGS) entry which is preliminary data.</text>
</comment>
<dbReference type="InterPro" id="IPR023213">
    <property type="entry name" value="CAT-like_dom_sf"/>
</dbReference>
<dbReference type="PANTHER" id="PTHR22589">
    <property type="entry name" value="CARNITINE O-ACYLTRANSFERASE"/>
    <property type="match status" value="1"/>
</dbReference>
<dbReference type="AlphaFoldDB" id="A0AAD7G1X9"/>